<keyword evidence="7" id="KW-0997">Cell inner membrane</keyword>
<dbReference type="NCBIfam" id="TIGR04407">
    <property type="entry name" value="LptF_YjgP"/>
    <property type="match status" value="1"/>
</dbReference>
<evidence type="ECO:0000256" key="10">
    <source>
        <dbReference type="ARBA" id="ARBA00023136"/>
    </source>
</evidence>
<organism evidence="13 14">
    <name type="scientific">Alkalilimnicola ehrlichii (strain ATCC BAA-1101 / DSM 17681 / MLHE-1)</name>
    <dbReference type="NCBI Taxonomy" id="187272"/>
    <lineage>
        <taxon>Bacteria</taxon>
        <taxon>Pseudomonadati</taxon>
        <taxon>Pseudomonadota</taxon>
        <taxon>Gammaproteobacteria</taxon>
        <taxon>Chromatiales</taxon>
        <taxon>Ectothiorhodospiraceae</taxon>
        <taxon>Alkalilimnicola</taxon>
    </lineage>
</organism>
<dbReference type="PANTHER" id="PTHR33529:SF7">
    <property type="entry name" value="LIPOPOLYSACCHARIDE EXPORT SYSTEM PERMEASE PROTEIN LPTF"/>
    <property type="match status" value="1"/>
</dbReference>
<comment type="similarity">
    <text evidence="3">Belongs to the LptF/LptG family.</text>
</comment>
<feature type="transmembrane region" description="Helical" evidence="12">
    <location>
        <begin position="340"/>
        <end position="358"/>
    </location>
</feature>
<dbReference type="RefSeq" id="WP_011628308.1">
    <property type="nucleotide sequence ID" value="NC_008340.1"/>
</dbReference>
<dbReference type="HOGENOM" id="CLU_028799_0_2_6"/>
<evidence type="ECO:0000256" key="6">
    <source>
        <dbReference type="ARBA" id="ARBA00022475"/>
    </source>
</evidence>
<name>Q0AB74_ALKEH</name>
<comment type="function">
    <text evidence="1">Part of the ABC transporter complex LptBFG involved in the translocation of lipopolysaccharide (LPS) from the inner membrane to the outer membrane.</text>
</comment>
<dbReference type="InterPro" id="IPR005495">
    <property type="entry name" value="LptG/LptF_permease"/>
</dbReference>
<evidence type="ECO:0000256" key="12">
    <source>
        <dbReference type="SAM" id="Phobius"/>
    </source>
</evidence>
<dbReference type="OrthoDB" id="9778062at2"/>
<accession>Q0AB74</accession>
<reference evidence="14" key="1">
    <citation type="submission" date="2006-08" db="EMBL/GenBank/DDBJ databases">
        <title>Complete sequence of Alkalilimnicola ehrilichei MLHE-1.</title>
        <authorList>
            <person name="Copeland A."/>
            <person name="Lucas S."/>
            <person name="Lapidus A."/>
            <person name="Barry K."/>
            <person name="Detter J.C."/>
            <person name="Glavina del Rio T."/>
            <person name="Hammon N."/>
            <person name="Israni S."/>
            <person name="Dalin E."/>
            <person name="Tice H."/>
            <person name="Pitluck S."/>
            <person name="Sims D."/>
            <person name="Brettin T."/>
            <person name="Bruce D."/>
            <person name="Han C."/>
            <person name="Tapia R."/>
            <person name="Gilna P."/>
            <person name="Schmutz J."/>
            <person name="Larimer F."/>
            <person name="Land M."/>
            <person name="Hauser L."/>
            <person name="Kyrpides N."/>
            <person name="Mikhailova N."/>
            <person name="Oremland R.S."/>
            <person name="Hoeft S.E."/>
            <person name="Switzer-Blum J."/>
            <person name="Kulp T."/>
            <person name="King G."/>
            <person name="Tabita R."/>
            <person name="Witte B."/>
            <person name="Santini J.M."/>
            <person name="Basu P."/>
            <person name="Hollibaugh J.T."/>
            <person name="Xie G."/>
            <person name="Stolz J.F."/>
            <person name="Richardson P."/>
        </authorList>
    </citation>
    <scope>NUCLEOTIDE SEQUENCE [LARGE SCALE GENOMIC DNA]</scope>
    <source>
        <strain evidence="14">ATCC BAA-1101 / DSM 17681 / MLHE-1</strain>
    </source>
</reference>
<evidence type="ECO:0000256" key="9">
    <source>
        <dbReference type="ARBA" id="ARBA00022989"/>
    </source>
</evidence>
<protein>
    <recommendedName>
        <fullName evidence="4">Lipopolysaccharide export system permease protein LptF</fullName>
    </recommendedName>
</protein>
<evidence type="ECO:0000313" key="13">
    <source>
        <dbReference type="EMBL" id="ABI55913.1"/>
    </source>
</evidence>
<dbReference type="GO" id="GO:0015920">
    <property type="term" value="P:lipopolysaccharide transport"/>
    <property type="evidence" value="ECO:0007669"/>
    <property type="project" value="TreeGrafter"/>
</dbReference>
<keyword evidence="5" id="KW-0813">Transport</keyword>
<feature type="transmembrane region" description="Helical" evidence="12">
    <location>
        <begin position="12"/>
        <end position="33"/>
    </location>
</feature>
<dbReference type="Proteomes" id="UP000001962">
    <property type="component" value="Chromosome"/>
</dbReference>
<evidence type="ECO:0000256" key="7">
    <source>
        <dbReference type="ARBA" id="ARBA00022519"/>
    </source>
</evidence>
<dbReference type="GO" id="GO:0043190">
    <property type="term" value="C:ATP-binding cassette (ABC) transporter complex"/>
    <property type="evidence" value="ECO:0007669"/>
    <property type="project" value="InterPro"/>
</dbReference>
<keyword evidence="8 12" id="KW-0812">Transmembrane</keyword>
<feature type="transmembrane region" description="Helical" evidence="12">
    <location>
        <begin position="107"/>
        <end position="126"/>
    </location>
</feature>
<dbReference type="KEGG" id="aeh:Mlg_0559"/>
<evidence type="ECO:0000256" key="2">
    <source>
        <dbReference type="ARBA" id="ARBA00004429"/>
    </source>
</evidence>
<keyword evidence="9 12" id="KW-1133">Transmembrane helix</keyword>
<sequence>MSPIRIPVVDRYLVREVLFAWLAVLLVLFAVLATNRLIGYLGDAAGGELPGGVILTLLGLQTVRYLGMILPASFFLGIVLAFGRLYRDSEMAVMSACGIGPWRQFRALLWLALPLAGLVGLLSLYWGPAATQKAEQVQAEAEAQVEFAALQAGRFLQARGATEGTLYLERLSEDQREMEDVFIRAGGTADRVVLAARRGVQEKDPETGDRYLVLLDGWRYDGRPGAADWRVTRFERHGVLVAEGSEEVAVRLRRNAQPTAELWGSDHPADRAEVQWRLAMPAMTLLLALLAVPLSKSAPRDGRYGRLLSAVLVYVGYFQFLTVGQDWLETGQVPAALGLWWLHGAVLAVGVLGLLWRFDLLPARGGHKGRAP</sequence>
<dbReference type="AlphaFoldDB" id="Q0AB74"/>
<keyword evidence="10 12" id="KW-0472">Membrane</keyword>
<dbReference type="GO" id="GO:0055085">
    <property type="term" value="P:transmembrane transport"/>
    <property type="evidence" value="ECO:0007669"/>
    <property type="project" value="InterPro"/>
</dbReference>
<evidence type="ECO:0000256" key="1">
    <source>
        <dbReference type="ARBA" id="ARBA00002265"/>
    </source>
</evidence>
<feature type="transmembrane region" description="Helical" evidence="12">
    <location>
        <begin position="65"/>
        <end position="86"/>
    </location>
</feature>
<evidence type="ECO:0000256" key="8">
    <source>
        <dbReference type="ARBA" id="ARBA00022692"/>
    </source>
</evidence>
<dbReference type="EMBL" id="CP000453">
    <property type="protein sequence ID" value="ABI55913.1"/>
    <property type="molecule type" value="Genomic_DNA"/>
</dbReference>
<feature type="transmembrane region" description="Helical" evidence="12">
    <location>
        <begin position="276"/>
        <end position="295"/>
    </location>
</feature>
<evidence type="ECO:0000256" key="11">
    <source>
        <dbReference type="ARBA" id="ARBA00026081"/>
    </source>
</evidence>
<proteinExistence type="inferred from homology"/>
<dbReference type="InterPro" id="IPR030922">
    <property type="entry name" value="LptF"/>
</dbReference>
<comment type="subunit">
    <text evidence="11">Component of the lipopolysaccharide transport and assembly complex. The LptBFG transporter is composed of two ATP-binding proteins (LptB) and two transmembrane proteins (LptF and LptG).</text>
</comment>
<dbReference type="PANTHER" id="PTHR33529">
    <property type="entry name" value="SLR0882 PROTEIN-RELATED"/>
    <property type="match status" value="1"/>
</dbReference>
<keyword evidence="14" id="KW-1185">Reference proteome</keyword>
<comment type="subcellular location">
    <subcellularLocation>
        <location evidence="2">Cell inner membrane</location>
        <topology evidence="2">Multi-pass membrane protein</topology>
    </subcellularLocation>
</comment>
<dbReference type="Pfam" id="PF03739">
    <property type="entry name" value="LptF_LptG"/>
    <property type="match status" value="1"/>
</dbReference>
<evidence type="ECO:0000256" key="4">
    <source>
        <dbReference type="ARBA" id="ARBA00014213"/>
    </source>
</evidence>
<dbReference type="eggNOG" id="COG0795">
    <property type="taxonomic scope" value="Bacteria"/>
</dbReference>
<evidence type="ECO:0000256" key="3">
    <source>
        <dbReference type="ARBA" id="ARBA00007725"/>
    </source>
</evidence>
<feature type="transmembrane region" description="Helical" evidence="12">
    <location>
        <begin position="307"/>
        <end position="328"/>
    </location>
</feature>
<evidence type="ECO:0000313" key="14">
    <source>
        <dbReference type="Proteomes" id="UP000001962"/>
    </source>
</evidence>
<keyword evidence="6" id="KW-1003">Cell membrane</keyword>
<evidence type="ECO:0000256" key="5">
    <source>
        <dbReference type="ARBA" id="ARBA00022448"/>
    </source>
</evidence>
<gene>
    <name evidence="13" type="ordered locus">Mlg_0559</name>
</gene>